<dbReference type="FunFam" id="2.40.10.10:FF:000002">
    <property type="entry name" value="Transmembrane protease serine"/>
    <property type="match status" value="1"/>
</dbReference>
<keyword evidence="6" id="KW-1185">Reference proteome</keyword>
<dbReference type="PROSITE" id="PS00135">
    <property type="entry name" value="TRYPSIN_SER"/>
    <property type="match status" value="1"/>
</dbReference>
<evidence type="ECO:0000313" key="4">
    <source>
        <dbReference type="EMBL" id="ELU11101.1"/>
    </source>
</evidence>
<dbReference type="AlphaFoldDB" id="R7V417"/>
<evidence type="ECO:0000259" key="3">
    <source>
        <dbReference type="PROSITE" id="PS50240"/>
    </source>
</evidence>
<dbReference type="InterPro" id="IPR051487">
    <property type="entry name" value="Ser/Thr_Proteases_Immune/Dev"/>
</dbReference>
<dbReference type="PROSITE" id="PS50240">
    <property type="entry name" value="TRYPSIN_DOM"/>
    <property type="match status" value="1"/>
</dbReference>
<evidence type="ECO:0000313" key="6">
    <source>
        <dbReference type="Proteomes" id="UP000014760"/>
    </source>
</evidence>
<dbReference type="InterPro" id="IPR033116">
    <property type="entry name" value="TRYPSIN_SER"/>
</dbReference>
<dbReference type="Proteomes" id="UP000014760">
    <property type="component" value="Unassembled WGS sequence"/>
</dbReference>
<accession>R7V417</accession>
<dbReference type="PANTHER" id="PTHR24256">
    <property type="entry name" value="TRYPTASE-RELATED"/>
    <property type="match status" value="1"/>
</dbReference>
<dbReference type="InterPro" id="IPR043504">
    <property type="entry name" value="Peptidase_S1_PA_chymotrypsin"/>
</dbReference>
<feature type="domain" description="Peptidase S1" evidence="3">
    <location>
        <begin position="1"/>
        <end position="222"/>
    </location>
</feature>
<evidence type="ECO:0000256" key="2">
    <source>
        <dbReference type="ARBA" id="ARBA00024195"/>
    </source>
</evidence>
<dbReference type="GO" id="GO:0006508">
    <property type="term" value="P:proteolysis"/>
    <property type="evidence" value="ECO:0007669"/>
    <property type="project" value="InterPro"/>
</dbReference>
<evidence type="ECO:0000256" key="1">
    <source>
        <dbReference type="ARBA" id="ARBA00023157"/>
    </source>
</evidence>
<dbReference type="SUPFAM" id="SSF50494">
    <property type="entry name" value="Trypsin-like serine proteases"/>
    <property type="match status" value="1"/>
</dbReference>
<reference evidence="5" key="3">
    <citation type="submission" date="2015-06" db="UniProtKB">
        <authorList>
            <consortium name="EnsemblMetazoa"/>
        </authorList>
    </citation>
    <scope>IDENTIFICATION</scope>
</reference>
<gene>
    <name evidence="4" type="ORF">CAPTEDRAFT_131401</name>
</gene>
<dbReference type="STRING" id="283909.R7V417"/>
<dbReference type="OMA" id="WINSVIS"/>
<dbReference type="InterPro" id="IPR009003">
    <property type="entry name" value="Peptidase_S1_PA"/>
</dbReference>
<sequence length="224" mass="24641">MLICIFIGIPISYTNFYCGGVIINERWAMTSAHCFTESDISRNIDKGSWAIWNLHTTKIVIHPDYDQNFWANDIALVKLEKDLPLDSNPNIQKVRLSSFGENEGWPRVGGICVMKGWGCTASGGPQSSLAQAVELPIVATEKCDDLYNTKIGPKRLCAGYSLGEKGICRGDSGGPLVCQRTKGGPYFQEGIASFTASVNSGNYPGVFTRVSEYTDWIIKTIKEQ</sequence>
<dbReference type="GO" id="GO:0004252">
    <property type="term" value="F:serine-type endopeptidase activity"/>
    <property type="evidence" value="ECO:0007669"/>
    <property type="project" value="InterPro"/>
</dbReference>
<keyword evidence="1" id="KW-1015">Disulfide bond</keyword>
<reference evidence="4 6" key="2">
    <citation type="journal article" date="2013" name="Nature">
        <title>Insights into bilaterian evolution from three spiralian genomes.</title>
        <authorList>
            <person name="Simakov O."/>
            <person name="Marletaz F."/>
            <person name="Cho S.J."/>
            <person name="Edsinger-Gonzales E."/>
            <person name="Havlak P."/>
            <person name="Hellsten U."/>
            <person name="Kuo D.H."/>
            <person name="Larsson T."/>
            <person name="Lv J."/>
            <person name="Arendt D."/>
            <person name="Savage R."/>
            <person name="Osoegawa K."/>
            <person name="de Jong P."/>
            <person name="Grimwood J."/>
            <person name="Chapman J.A."/>
            <person name="Shapiro H."/>
            <person name="Aerts A."/>
            <person name="Otillar R.P."/>
            <person name="Terry A.Y."/>
            <person name="Boore J.L."/>
            <person name="Grigoriev I.V."/>
            <person name="Lindberg D.R."/>
            <person name="Seaver E.C."/>
            <person name="Weisblat D.A."/>
            <person name="Putnam N.H."/>
            <person name="Rokhsar D.S."/>
        </authorList>
    </citation>
    <scope>NUCLEOTIDE SEQUENCE</scope>
    <source>
        <strain evidence="4 6">I ESC-2004</strain>
    </source>
</reference>
<dbReference type="Gene3D" id="2.40.10.10">
    <property type="entry name" value="Trypsin-like serine proteases"/>
    <property type="match status" value="1"/>
</dbReference>
<protein>
    <recommendedName>
        <fullName evidence="3">Peptidase S1 domain-containing protein</fullName>
    </recommendedName>
</protein>
<dbReference type="EnsemblMetazoa" id="CapteT131401">
    <property type="protein sequence ID" value="CapteP131401"/>
    <property type="gene ID" value="CapteG131401"/>
</dbReference>
<dbReference type="Pfam" id="PF00089">
    <property type="entry name" value="Trypsin"/>
    <property type="match status" value="1"/>
</dbReference>
<dbReference type="OrthoDB" id="10002959at2759"/>
<proteinExistence type="inferred from homology"/>
<dbReference type="PRINTS" id="PR00722">
    <property type="entry name" value="CHYMOTRYPSIN"/>
</dbReference>
<comment type="similarity">
    <text evidence="2">Belongs to the peptidase S1 family. CLIP subfamily.</text>
</comment>
<name>R7V417_CAPTE</name>
<evidence type="ECO:0000313" key="5">
    <source>
        <dbReference type="EnsemblMetazoa" id="CapteP131401"/>
    </source>
</evidence>
<dbReference type="EMBL" id="KB296957">
    <property type="protein sequence ID" value="ELU11101.1"/>
    <property type="molecule type" value="Genomic_DNA"/>
</dbReference>
<dbReference type="HOGENOM" id="CLU_006842_13_1_1"/>
<dbReference type="SMART" id="SM00020">
    <property type="entry name" value="Tryp_SPc"/>
    <property type="match status" value="1"/>
</dbReference>
<dbReference type="InterPro" id="IPR001314">
    <property type="entry name" value="Peptidase_S1A"/>
</dbReference>
<dbReference type="EMBL" id="AMQN01005846">
    <property type="status" value="NOT_ANNOTATED_CDS"/>
    <property type="molecule type" value="Genomic_DNA"/>
</dbReference>
<reference evidence="6" key="1">
    <citation type="submission" date="2012-12" db="EMBL/GenBank/DDBJ databases">
        <authorList>
            <person name="Hellsten U."/>
            <person name="Grimwood J."/>
            <person name="Chapman J.A."/>
            <person name="Shapiro H."/>
            <person name="Aerts A."/>
            <person name="Otillar R.P."/>
            <person name="Terry A.Y."/>
            <person name="Boore J.L."/>
            <person name="Simakov O."/>
            <person name="Marletaz F."/>
            <person name="Cho S.-J."/>
            <person name="Edsinger-Gonzales E."/>
            <person name="Havlak P."/>
            <person name="Kuo D.-H."/>
            <person name="Larsson T."/>
            <person name="Lv J."/>
            <person name="Arendt D."/>
            <person name="Savage R."/>
            <person name="Osoegawa K."/>
            <person name="de Jong P."/>
            <person name="Lindberg D.R."/>
            <person name="Seaver E.C."/>
            <person name="Weisblat D.A."/>
            <person name="Putnam N.H."/>
            <person name="Grigoriev I.V."/>
            <person name="Rokhsar D.S."/>
        </authorList>
    </citation>
    <scope>NUCLEOTIDE SEQUENCE</scope>
    <source>
        <strain evidence="6">I ESC-2004</strain>
    </source>
</reference>
<dbReference type="CDD" id="cd00190">
    <property type="entry name" value="Tryp_SPc"/>
    <property type="match status" value="1"/>
</dbReference>
<dbReference type="InterPro" id="IPR001254">
    <property type="entry name" value="Trypsin_dom"/>
</dbReference>
<organism evidence="4">
    <name type="scientific">Capitella teleta</name>
    <name type="common">Polychaete worm</name>
    <dbReference type="NCBI Taxonomy" id="283909"/>
    <lineage>
        <taxon>Eukaryota</taxon>
        <taxon>Metazoa</taxon>
        <taxon>Spiralia</taxon>
        <taxon>Lophotrochozoa</taxon>
        <taxon>Annelida</taxon>
        <taxon>Polychaeta</taxon>
        <taxon>Sedentaria</taxon>
        <taxon>Scolecida</taxon>
        <taxon>Capitellidae</taxon>
        <taxon>Capitella</taxon>
    </lineage>
</organism>